<dbReference type="InterPro" id="IPR007636">
    <property type="entry name" value="Restrct_endonuc_II_XhoI"/>
</dbReference>
<dbReference type="GO" id="GO:0009036">
    <property type="term" value="F:type II site-specific deoxyribonuclease activity"/>
    <property type="evidence" value="ECO:0007669"/>
    <property type="project" value="InterPro"/>
</dbReference>
<name>A0A0F9IFT6_9ZZZZ</name>
<reference evidence="1" key="1">
    <citation type="journal article" date="2015" name="Nature">
        <title>Complex archaea that bridge the gap between prokaryotes and eukaryotes.</title>
        <authorList>
            <person name="Spang A."/>
            <person name="Saw J.H."/>
            <person name="Jorgensen S.L."/>
            <person name="Zaremba-Niedzwiedzka K."/>
            <person name="Martijn J."/>
            <person name="Lind A.E."/>
            <person name="van Eijk R."/>
            <person name="Schleper C."/>
            <person name="Guy L."/>
            <person name="Ettema T.J."/>
        </authorList>
    </citation>
    <scope>NUCLEOTIDE SEQUENCE</scope>
</reference>
<evidence type="ECO:0000313" key="1">
    <source>
        <dbReference type="EMBL" id="KKM26456.1"/>
    </source>
</evidence>
<organism evidence="1">
    <name type="scientific">marine sediment metagenome</name>
    <dbReference type="NCBI Taxonomy" id="412755"/>
    <lineage>
        <taxon>unclassified sequences</taxon>
        <taxon>metagenomes</taxon>
        <taxon>ecological metagenomes</taxon>
    </lineage>
</organism>
<gene>
    <name evidence="1" type="ORF">LCGC14_1584570</name>
</gene>
<accession>A0A0F9IFT6</accession>
<dbReference type="EMBL" id="LAZR01012507">
    <property type="protein sequence ID" value="KKM26456.1"/>
    <property type="molecule type" value="Genomic_DNA"/>
</dbReference>
<comment type="caution">
    <text evidence="1">The sequence shown here is derived from an EMBL/GenBank/DDBJ whole genome shotgun (WGS) entry which is preliminary data.</text>
</comment>
<dbReference type="GO" id="GO:0003677">
    <property type="term" value="F:DNA binding"/>
    <property type="evidence" value="ECO:0007669"/>
    <property type="project" value="InterPro"/>
</dbReference>
<dbReference type="GO" id="GO:0009307">
    <property type="term" value="P:DNA restriction-modification system"/>
    <property type="evidence" value="ECO:0007669"/>
    <property type="project" value="InterPro"/>
</dbReference>
<proteinExistence type="predicted"/>
<dbReference type="AlphaFoldDB" id="A0A0F9IFT6"/>
<sequence length="240" mass="27375">MKIDIEKYKPLIKTAVELFWNTRNNQTNKQSKSNILDTGNRSAVTGGKQLDGFLNLLCQVAIDVGIPKECLFVKGNHIPGYFRPTKDWDLLIISPNKKLISVIELKSQVGSFGNNFNNRTEESLGSAIDLWTAYREKAYPNQSAPWVGYLMLVEKSEKSTKPVRVNEPHFKVLPEFIGGSYLDRYKILCEKLMLERHYSQCCLMWSKQDSTFGDVADDSSIDSFIHSYIGHLIGQLKEFK</sequence>
<evidence type="ECO:0008006" key="2">
    <source>
        <dbReference type="Google" id="ProtNLM"/>
    </source>
</evidence>
<dbReference type="Pfam" id="PF04555">
    <property type="entry name" value="XhoI"/>
    <property type="match status" value="1"/>
</dbReference>
<protein>
    <recommendedName>
        <fullName evidence="2">Restriction endonuclease</fullName>
    </recommendedName>
</protein>